<reference evidence="2" key="1">
    <citation type="submission" date="2016-11" db="UniProtKB">
        <authorList>
            <consortium name="WormBaseParasite"/>
        </authorList>
    </citation>
    <scope>IDENTIFICATION</scope>
    <source>
        <strain evidence="2">KR3021</strain>
    </source>
</reference>
<sequence>MNEEVYNKFVIIASSIAIVMNLFSVYVIKFKGPKKEEIFTKYLIWGRLGDAFFAFISGIFLTIKVTLSHILVISNGICHKLSGPYLCNFFVMLWILSIGINYCVIGFPFFAMRNVFVLKKEAGYLSIFEKFLFVYCHVATPITTLSISHLFIVPSKEIESLLKNESVLMEFVNNPDYSVFMYDTRLTSVLMCTAYVLIFNYTFLLWYGHLVNYMPLRRELIKSKKEARLETVSMIEKALVKIATIYLIPMFVALFPFSFAFIGLNIFRIPVSKEVERWVGASVVIGPILYYILSPIVTIYTMRKDKGSGNNTVAVRPLNNR</sequence>
<dbReference type="WBParaSite" id="RSKR_0000141150.1">
    <property type="protein sequence ID" value="RSKR_0000141150.1"/>
    <property type="gene ID" value="RSKR_0000141150"/>
</dbReference>
<dbReference type="Proteomes" id="UP000095286">
    <property type="component" value="Unplaced"/>
</dbReference>
<evidence type="ECO:0000313" key="2">
    <source>
        <dbReference type="WBParaSite" id="RSKR_0000141150.1"/>
    </source>
</evidence>
<proteinExistence type="predicted"/>
<evidence type="ECO:0000313" key="1">
    <source>
        <dbReference type="Proteomes" id="UP000095286"/>
    </source>
</evidence>
<organism evidence="1 2">
    <name type="scientific">Rhabditophanes sp. KR3021</name>
    <dbReference type="NCBI Taxonomy" id="114890"/>
    <lineage>
        <taxon>Eukaryota</taxon>
        <taxon>Metazoa</taxon>
        <taxon>Ecdysozoa</taxon>
        <taxon>Nematoda</taxon>
        <taxon>Chromadorea</taxon>
        <taxon>Rhabditida</taxon>
        <taxon>Tylenchina</taxon>
        <taxon>Panagrolaimomorpha</taxon>
        <taxon>Strongyloidoidea</taxon>
        <taxon>Alloionematidae</taxon>
        <taxon>Rhabditophanes</taxon>
    </lineage>
</organism>
<accession>A0AC35TK86</accession>
<protein>
    <submittedName>
        <fullName evidence="2">G_PROTEIN_RECEP_F1_2 domain-containing protein</fullName>
    </submittedName>
</protein>
<name>A0AC35TK86_9BILA</name>